<feature type="domain" description="RecX third three-helical" evidence="7">
    <location>
        <begin position="218"/>
        <end position="265"/>
    </location>
</feature>
<comment type="function">
    <text evidence="5">Modulates RecA activity.</text>
</comment>
<evidence type="ECO:0000313" key="9">
    <source>
        <dbReference type="EMBL" id="MDC3421692.1"/>
    </source>
</evidence>
<accession>A0A9X3WKC8</accession>
<dbReference type="InterPro" id="IPR036388">
    <property type="entry name" value="WH-like_DNA-bd_sf"/>
</dbReference>
<comment type="similarity">
    <text evidence="2 5">Belongs to the RecX family.</text>
</comment>
<evidence type="ECO:0000259" key="7">
    <source>
        <dbReference type="Pfam" id="PF21981"/>
    </source>
</evidence>
<keyword evidence="10" id="KW-1185">Reference proteome</keyword>
<feature type="domain" description="RecX second three-helical" evidence="6">
    <location>
        <begin position="113"/>
        <end position="154"/>
    </location>
</feature>
<dbReference type="RefSeq" id="WP_259865962.1">
    <property type="nucleotide sequence ID" value="NZ_JAMQJZ010000013.1"/>
</dbReference>
<evidence type="ECO:0000256" key="2">
    <source>
        <dbReference type="ARBA" id="ARBA00009695"/>
    </source>
</evidence>
<organism evidence="9 10">
    <name type="scientific">Aquibacillus koreensis</name>
    <dbReference type="NCBI Taxonomy" id="279446"/>
    <lineage>
        <taxon>Bacteria</taxon>
        <taxon>Bacillati</taxon>
        <taxon>Bacillota</taxon>
        <taxon>Bacilli</taxon>
        <taxon>Bacillales</taxon>
        <taxon>Bacillaceae</taxon>
        <taxon>Aquibacillus</taxon>
    </lineage>
</organism>
<dbReference type="InterPro" id="IPR053926">
    <property type="entry name" value="RecX_HTH_1st"/>
</dbReference>
<evidence type="ECO:0000256" key="3">
    <source>
        <dbReference type="ARBA" id="ARBA00018111"/>
    </source>
</evidence>
<evidence type="ECO:0000256" key="4">
    <source>
        <dbReference type="ARBA" id="ARBA00022490"/>
    </source>
</evidence>
<dbReference type="HAMAP" id="MF_01114">
    <property type="entry name" value="RecX"/>
    <property type="match status" value="1"/>
</dbReference>
<comment type="subcellular location">
    <subcellularLocation>
        <location evidence="1 5">Cytoplasm</location>
    </subcellularLocation>
</comment>
<keyword evidence="4 5" id="KW-0963">Cytoplasm</keyword>
<reference evidence="9" key="1">
    <citation type="submission" date="2022-06" db="EMBL/GenBank/DDBJ databases">
        <title>Aquibacillus sp. a new bacterium isolated from soil saline samples.</title>
        <authorList>
            <person name="Galisteo C."/>
            <person name="De La Haba R."/>
            <person name="Sanchez-Porro C."/>
            <person name="Ventosa A."/>
        </authorList>
    </citation>
    <scope>NUCLEOTIDE SEQUENCE</scope>
    <source>
        <strain evidence="9">JCM 12387</strain>
    </source>
</reference>
<feature type="domain" description="RecX third three-helical" evidence="7">
    <location>
        <begin position="160"/>
        <end position="207"/>
    </location>
</feature>
<dbReference type="NCBIfam" id="NF010733">
    <property type="entry name" value="PRK14135.1"/>
    <property type="match status" value="1"/>
</dbReference>
<dbReference type="InterPro" id="IPR053925">
    <property type="entry name" value="RecX_HTH_3rd"/>
</dbReference>
<dbReference type="Pfam" id="PF21981">
    <property type="entry name" value="RecX_HTH3"/>
    <property type="match status" value="2"/>
</dbReference>
<dbReference type="EMBL" id="JAMQJZ010000013">
    <property type="protein sequence ID" value="MDC3421692.1"/>
    <property type="molecule type" value="Genomic_DNA"/>
</dbReference>
<gene>
    <name evidence="5 9" type="primary">recX</name>
    <name evidence="9" type="ORF">NC661_15065</name>
</gene>
<dbReference type="AlphaFoldDB" id="A0A9X3WKC8"/>
<dbReference type="Pfam" id="PF21982">
    <property type="entry name" value="RecX_HTH1"/>
    <property type="match status" value="1"/>
</dbReference>
<proteinExistence type="inferred from homology"/>
<dbReference type="Gene3D" id="1.10.10.10">
    <property type="entry name" value="Winged helix-like DNA-binding domain superfamily/Winged helix DNA-binding domain"/>
    <property type="match status" value="4"/>
</dbReference>
<dbReference type="GO" id="GO:0006282">
    <property type="term" value="P:regulation of DNA repair"/>
    <property type="evidence" value="ECO:0007669"/>
    <property type="project" value="UniProtKB-UniRule"/>
</dbReference>
<dbReference type="PANTHER" id="PTHR33602">
    <property type="entry name" value="REGULATORY PROTEIN RECX FAMILY PROTEIN"/>
    <property type="match status" value="1"/>
</dbReference>
<feature type="domain" description="RecX first three-helical" evidence="8">
    <location>
        <begin position="68"/>
        <end position="106"/>
    </location>
</feature>
<sequence length="272" mass="31760">MPKISRITTQKRNKNRYNIFLTQADGKEAYGFSVSEDILIEFHLRKDLELDEETIQLLQTKDTLHKSYTMAINFLSYRMRSKQEIVTYLKKKEVDEEQIPQVIDRLDEDGLLDDRAFAEALVRTRAQSTSKGPLLIKKELLDKGITVRTAEEALRHFPYDAQLAKAKKWVEKKMNSSSKKSFQQQRISAQQTLMQKGFSQVVIKEALTEADSAKDDNEEWEAVQVQGEKLVRKYEKKYEGYELKHKIKAALYRKGFKIDDIDRFLENLQDGI</sequence>
<comment type="caution">
    <text evidence="9">The sequence shown here is derived from an EMBL/GenBank/DDBJ whole genome shotgun (WGS) entry which is preliminary data.</text>
</comment>
<evidence type="ECO:0000259" key="8">
    <source>
        <dbReference type="Pfam" id="PF21982"/>
    </source>
</evidence>
<dbReference type="Pfam" id="PF02631">
    <property type="entry name" value="RecX_HTH2"/>
    <property type="match status" value="1"/>
</dbReference>
<evidence type="ECO:0000256" key="5">
    <source>
        <dbReference type="HAMAP-Rule" id="MF_01114"/>
    </source>
</evidence>
<protein>
    <recommendedName>
        <fullName evidence="3 5">Regulatory protein RecX</fullName>
    </recommendedName>
</protein>
<dbReference type="PANTHER" id="PTHR33602:SF1">
    <property type="entry name" value="REGULATORY PROTEIN RECX FAMILY PROTEIN"/>
    <property type="match status" value="1"/>
</dbReference>
<evidence type="ECO:0000259" key="6">
    <source>
        <dbReference type="Pfam" id="PF02631"/>
    </source>
</evidence>
<name>A0A9X3WKC8_9BACI</name>
<dbReference type="GO" id="GO:0005737">
    <property type="term" value="C:cytoplasm"/>
    <property type="evidence" value="ECO:0007669"/>
    <property type="project" value="UniProtKB-SubCell"/>
</dbReference>
<dbReference type="InterPro" id="IPR053924">
    <property type="entry name" value="RecX_HTH_2nd"/>
</dbReference>
<dbReference type="InterPro" id="IPR003783">
    <property type="entry name" value="Regulatory_RecX"/>
</dbReference>
<evidence type="ECO:0000256" key="1">
    <source>
        <dbReference type="ARBA" id="ARBA00004496"/>
    </source>
</evidence>
<dbReference type="Proteomes" id="UP001145072">
    <property type="component" value="Unassembled WGS sequence"/>
</dbReference>
<evidence type="ECO:0000313" key="10">
    <source>
        <dbReference type="Proteomes" id="UP001145072"/>
    </source>
</evidence>